<organism evidence="4 5">
    <name type="scientific">Planotetraspora kaengkrachanensis</name>
    <dbReference type="NCBI Taxonomy" id="575193"/>
    <lineage>
        <taxon>Bacteria</taxon>
        <taxon>Bacillati</taxon>
        <taxon>Actinomycetota</taxon>
        <taxon>Actinomycetes</taxon>
        <taxon>Streptosporangiales</taxon>
        <taxon>Streptosporangiaceae</taxon>
        <taxon>Planotetraspora</taxon>
    </lineage>
</organism>
<dbReference type="AlphaFoldDB" id="A0A8J3PPZ6"/>
<dbReference type="Pfam" id="PF20059">
    <property type="entry name" value="DUF6458"/>
    <property type="match status" value="1"/>
</dbReference>
<dbReference type="InterPro" id="IPR045597">
    <property type="entry name" value="DUF6458"/>
</dbReference>
<accession>A0A8J3PPZ6</accession>
<comment type="caution">
    <text evidence="4">The sequence shown here is derived from an EMBL/GenBank/DDBJ whole genome shotgun (WGS) entry which is preliminary data.</text>
</comment>
<evidence type="ECO:0000259" key="3">
    <source>
        <dbReference type="Pfam" id="PF20059"/>
    </source>
</evidence>
<keyword evidence="2" id="KW-1133">Transmembrane helix</keyword>
<name>A0A8J3PPZ6_9ACTN</name>
<feature type="transmembrane region" description="Helical" evidence="2">
    <location>
        <begin position="29"/>
        <end position="50"/>
    </location>
</feature>
<dbReference type="EMBL" id="BONV01000001">
    <property type="protein sequence ID" value="GIG76879.1"/>
    <property type="molecule type" value="Genomic_DNA"/>
</dbReference>
<feature type="domain" description="DUF6458" evidence="3">
    <location>
        <begin position="1"/>
        <end position="71"/>
    </location>
</feature>
<dbReference type="Proteomes" id="UP000630097">
    <property type="component" value="Unassembled WGS sequence"/>
</dbReference>
<protein>
    <recommendedName>
        <fullName evidence="3">DUF6458 domain-containing protein</fullName>
    </recommendedName>
</protein>
<proteinExistence type="predicted"/>
<keyword evidence="2" id="KW-0812">Transmembrane</keyword>
<keyword evidence="5" id="KW-1185">Reference proteome</keyword>
<keyword evidence="2" id="KW-0472">Membrane</keyword>
<evidence type="ECO:0000256" key="2">
    <source>
        <dbReference type="SAM" id="Phobius"/>
    </source>
</evidence>
<evidence type="ECO:0000313" key="5">
    <source>
        <dbReference type="Proteomes" id="UP000630097"/>
    </source>
</evidence>
<evidence type="ECO:0000313" key="4">
    <source>
        <dbReference type="EMBL" id="GIG76879.1"/>
    </source>
</evidence>
<reference evidence="4 5" key="1">
    <citation type="submission" date="2021-01" db="EMBL/GenBank/DDBJ databases">
        <title>Whole genome shotgun sequence of Planotetraspora kaengkrachanensis NBRC 104272.</title>
        <authorList>
            <person name="Komaki H."/>
            <person name="Tamura T."/>
        </authorList>
    </citation>
    <scope>NUCLEOTIDE SEQUENCE [LARGE SCALE GENOMIC DNA]</scope>
    <source>
        <strain evidence="4 5">NBRC 104272</strain>
    </source>
</reference>
<sequence>MGFGASLAFLAIGAVLAFAVKWDVPGIDLQMIGWILMAVGAVGALLTGLYTRRPHAEDTVETIEPDVMYTVDPPAQPHVVPEPVRETQVEPTVRPSERHVYVEEQSTTPIKREGV</sequence>
<dbReference type="RefSeq" id="WP_203880430.1">
    <property type="nucleotide sequence ID" value="NZ_BAABHH010000001.1"/>
</dbReference>
<gene>
    <name evidence="4" type="ORF">Pka01_00060</name>
</gene>
<evidence type="ECO:0000256" key="1">
    <source>
        <dbReference type="SAM" id="MobiDB-lite"/>
    </source>
</evidence>
<feature type="region of interest" description="Disordered" evidence="1">
    <location>
        <begin position="71"/>
        <end position="115"/>
    </location>
</feature>